<dbReference type="AlphaFoldDB" id="A0A2P2JIP2"/>
<sequence>MSRRKASRTEETASCSETGPKTLPRGEAPKPTQLSFRPVFPRSRSSKLGRGVVAAIFAAALRFSSEEK</sequence>
<dbReference type="EMBL" id="GGEC01012835">
    <property type="protein sequence ID" value="MBW93318.1"/>
    <property type="molecule type" value="Transcribed_RNA"/>
</dbReference>
<evidence type="ECO:0000313" key="2">
    <source>
        <dbReference type="EMBL" id="MBW93318.1"/>
    </source>
</evidence>
<protein>
    <submittedName>
        <fullName evidence="2">L-galactose dehydrogenase family protein</fullName>
    </submittedName>
</protein>
<name>A0A2P2JIP2_RHIMU</name>
<organism evidence="2">
    <name type="scientific">Rhizophora mucronata</name>
    <name type="common">Asiatic mangrove</name>
    <dbReference type="NCBI Taxonomy" id="61149"/>
    <lineage>
        <taxon>Eukaryota</taxon>
        <taxon>Viridiplantae</taxon>
        <taxon>Streptophyta</taxon>
        <taxon>Embryophyta</taxon>
        <taxon>Tracheophyta</taxon>
        <taxon>Spermatophyta</taxon>
        <taxon>Magnoliopsida</taxon>
        <taxon>eudicotyledons</taxon>
        <taxon>Gunneridae</taxon>
        <taxon>Pentapetalae</taxon>
        <taxon>rosids</taxon>
        <taxon>fabids</taxon>
        <taxon>Malpighiales</taxon>
        <taxon>Rhizophoraceae</taxon>
        <taxon>Rhizophora</taxon>
    </lineage>
</organism>
<accession>A0A2P2JIP2</accession>
<feature type="region of interest" description="Disordered" evidence="1">
    <location>
        <begin position="1"/>
        <end position="46"/>
    </location>
</feature>
<proteinExistence type="predicted"/>
<reference evidence="2" key="1">
    <citation type="submission" date="2018-02" db="EMBL/GenBank/DDBJ databases">
        <title>Rhizophora mucronata_Transcriptome.</title>
        <authorList>
            <person name="Meera S.P."/>
            <person name="Sreeshan A."/>
            <person name="Augustine A."/>
        </authorList>
    </citation>
    <scope>NUCLEOTIDE SEQUENCE</scope>
    <source>
        <tissue evidence="2">Leaf</tissue>
    </source>
</reference>
<evidence type="ECO:0000256" key="1">
    <source>
        <dbReference type="SAM" id="MobiDB-lite"/>
    </source>
</evidence>